<evidence type="ECO:0000313" key="1">
    <source>
        <dbReference type="EMBL" id="GMN31799.1"/>
    </source>
</evidence>
<sequence length="246" mass="27547">MNKNVIFVYLSESNHIPLQPSRDSGHSDETVQPVAVNNLIIPSPIPPYIPSPTVGLDLHMEDGLEEQYELLNNDFGMNHDDCNGGELNVANAARDSNEKNIAGSIEAQSVVKKTRTQFVHVPVSVNFSGIVVVVDFTLITMSANNIFDNKKIYMMKFGMYFNYLRAWREKETALTSLRGDDAESYKVLPALGEMVKRKNPSSDIHIETDSEKSLKYFYICLAASKQGWLHCCPVIVVDESALKARF</sequence>
<reference evidence="1" key="1">
    <citation type="submission" date="2023-07" db="EMBL/GenBank/DDBJ databases">
        <title>draft genome sequence of fig (Ficus carica).</title>
        <authorList>
            <person name="Takahashi T."/>
            <person name="Nishimura K."/>
        </authorList>
    </citation>
    <scope>NUCLEOTIDE SEQUENCE</scope>
</reference>
<dbReference type="EMBL" id="BTGU01000003">
    <property type="protein sequence ID" value="GMN31799.1"/>
    <property type="molecule type" value="Genomic_DNA"/>
</dbReference>
<comment type="caution">
    <text evidence="1">The sequence shown here is derived from an EMBL/GenBank/DDBJ whole genome shotgun (WGS) entry which is preliminary data.</text>
</comment>
<dbReference type="AlphaFoldDB" id="A0AA87Z7S6"/>
<protein>
    <submittedName>
        <fullName evidence="1">Uncharacterized protein</fullName>
    </submittedName>
</protein>
<proteinExistence type="predicted"/>
<keyword evidence="2" id="KW-1185">Reference proteome</keyword>
<dbReference type="PANTHER" id="PTHR31973:SF113">
    <property type="entry name" value="PROTEIN FAR1-RELATED SEQUENCE 5-LIKE"/>
    <property type="match status" value="1"/>
</dbReference>
<name>A0AA87Z7S6_FICCA</name>
<organism evidence="1 2">
    <name type="scientific">Ficus carica</name>
    <name type="common">Common fig</name>
    <dbReference type="NCBI Taxonomy" id="3494"/>
    <lineage>
        <taxon>Eukaryota</taxon>
        <taxon>Viridiplantae</taxon>
        <taxon>Streptophyta</taxon>
        <taxon>Embryophyta</taxon>
        <taxon>Tracheophyta</taxon>
        <taxon>Spermatophyta</taxon>
        <taxon>Magnoliopsida</taxon>
        <taxon>eudicotyledons</taxon>
        <taxon>Gunneridae</taxon>
        <taxon>Pentapetalae</taxon>
        <taxon>rosids</taxon>
        <taxon>fabids</taxon>
        <taxon>Rosales</taxon>
        <taxon>Moraceae</taxon>
        <taxon>Ficeae</taxon>
        <taxon>Ficus</taxon>
    </lineage>
</organism>
<gene>
    <name evidence="1" type="ORF">TIFTF001_003404</name>
</gene>
<dbReference type="PANTHER" id="PTHR31973">
    <property type="entry name" value="POLYPROTEIN, PUTATIVE-RELATED"/>
    <property type="match status" value="1"/>
</dbReference>
<accession>A0AA87Z7S6</accession>
<dbReference type="Proteomes" id="UP001187192">
    <property type="component" value="Unassembled WGS sequence"/>
</dbReference>
<evidence type="ECO:0000313" key="2">
    <source>
        <dbReference type="Proteomes" id="UP001187192"/>
    </source>
</evidence>